<feature type="transmembrane region" description="Helical" evidence="2">
    <location>
        <begin position="94"/>
        <end position="111"/>
    </location>
</feature>
<comment type="caution">
    <text evidence="4">The sequence shown here is derived from an EMBL/GenBank/DDBJ whole genome shotgun (WGS) entry which is preliminary data.</text>
</comment>
<sequence length="662" mass="75658">MDFSSEQTRAARDKIELRNITFVSNMDGHRRANCVVQPCNSSVNSPHHKGTTRKSSILHRPFNSKLENVQRQTLKSLRDTDRAKKYLKRRTKSLSSAAGLMGLAAAILALIDIELTIRGNVDSIEYLSPKDVRLIFSNPFRVAAVVVKSLLSALSILTSITVYQLSHNELKYLVVRNIYYETERFYMTSLFQSCLLEVIVCFIHVPPLADHYGLPYELQLLVFLRLYLIAKYVKEHNMFVDNQATTLFASVTQTEISAFFLVKAYFLKFPFKIILTFYLLNIFLGGYLIYVIERTRNTYLDTVWMLVVTMTTLGFGDVVPKATLARAFVGFASVLGIFLMALFISVVHETLQLKQQEKRILACMENAEHINQKKNLAASCIQSSWRLYHFITENVDTTERLDWFKTQKLRMLQHKQANAVRRWRVVRRSWSRDDYWKKFFLADDMAMLLTDISRSVGNVEYFVEKQYGGRRISRGSRSTSFVSPPPIAEEEAQNQANEYPQNEPNLRVPAVVEDSWIQTTCSGSSLPNSTSPLPIYSGSAIQLHNPMDIRQNCAHNPLPHNKSLEVDGQNSRVTRRSRNESDPIDRGVIPADALQCKVESVENALDQIYLKMKTELRDVRDSLKMLNRHSQSSSNPMSPLPPTKPDSYSYLTSTRALDSVDV</sequence>
<dbReference type="Gene3D" id="1.10.287.70">
    <property type="match status" value="2"/>
</dbReference>
<keyword evidence="2" id="KW-0472">Membrane</keyword>
<proteinExistence type="predicted"/>
<reference evidence="4" key="1">
    <citation type="journal article" date="2023" name="G3 (Bethesda)">
        <title>Whole genome assembly and annotation of the endangered Caribbean coral Acropora cervicornis.</title>
        <authorList>
            <person name="Selwyn J.D."/>
            <person name="Vollmer S.V."/>
        </authorList>
    </citation>
    <scope>NUCLEOTIDE SEQUENCE</scope>
    <source>
        <strain evidence="4">K2</strain>
    </source>
</reference>
<accession>A0AAD9V6R9</accession>
<evidence type="ECO:0000313" key="4">
    <source>
        <dbReference type="EMBL" id="KAK2563371.1"/>
    </source>
</evidence>
<feature type="compositionally biased region" description="Polar residues" evidence="1">
    <location>
        <begin position="628"/>
        <end position="637"/>
    </location>
</feature>
<evidence type="ECO:0000313" key="5">
    <source>
        <dbReference type="Proteomes" id="UP001249851"/>
    </source>
</evidence>
<feature type="transmembrane region" description="Helical" evidence="2">
    <location>
        <begin position="142"/>
        <end position="165"/>
    </location>
</feature>
<dbReference type="InterPro" id="IPR013099">
    <property type="entry name" value="K_chnl_dom"/>
</dbReference>
<dbReference type="PRINTS" id="PR00169">
    <property type="entry name" value="KCHANNEL"/>
</dbReference>
<dbReference type="EMBL" id="JARQWQ010000025">
    <property type="protein sequence ID" value="KAK2563371.1"/>
    <property type="molecule type" value="Genomic_DNA"/>
</dbReference>
<dbReference type="InterPro" id="IPR015449">
    <property type="entry name" value="K_chnl_Ca-activ_SK"/>
</dbReference>
<dbReference type="GO" id="GO:0016286">
    <property type="term" value="F:small conductance calcium-activated potassium channel activity"/>
    <property type="evidence" value="ECO:0007669"/>
    <property type="project" value="InterPro"/>
</dbReference>
<dbReference type="SUPFAM" id="SSF81324">
    <property type="entry name" value="Voltage-gated potassium channels"/>
    <property type="match status" value="1"/>
</dbReference>
<dbReference type="PANTHER" id="PTHR10153">
    <property type="entry name" value="SMALL CONDUCTANCE CALCIUM-ACTIVATED POTASSIUM CHANNEL"/>
    <property type="match status" value="1"/>
</dbReference>
<dbReference type="AlphaFoldDB" id="A0AAD9V6R9"/>
<keyword evidence="4" id="KW-0406">Ion transport</keyword>
<dbReference type="GO" id="GO:0016020">
    <property type="term" value="C:membrane"/>
    <property type="evidence" value="ECO:0007669"/>
    <property type="project" value="InterPro"/>
</dbReference>
<feature type="transmembrane region" description="Helical" evidence="2">
    <location>
        <begin position="185"/>
        <end position="206"/>
    </location>
</feature>
<keyword evidence="5" id="KW-1185">Reference proteome</keyword>
<keyword evidence="2" id="KW-1133">Transmembrane helix</keyword>
<organism evidence="4 5">
    <name type="scientific">Acropora cervicornis</name>
    <name type="common">Staghorn coral</name>
    <dbReference type="NCBI Taxonomy" id="6130"/>
    <lineage>
        <taxon>Eukaryota</taxon>
        <taxon>Metazoa</taxon>
        <taxon>Cnidaria</taxon>
        <taxon>Anthozoa</taxon>
        <taxon>Hexacorallia</taxon>
        <taxon>Scleractinia</taxon>
        <taxon>Astrocoeniina</taxon>
        <taxon>Acroporidae</taxon>
        <taxon>Acropora</taxon>
    </lineage>
</organism>
<feature type="region of interest" description="Disordered" evidence="1">
    <location>
        <begin position="554"/>
        <end position="586"/>
    </location>
</feature>
<keyword evidence="4" id="KW-0407">Ion channel</keyword>
<evidence type="ECO:0000256" key="1">
    <source>
        <dbReference type="SAM" id="MobiDB-lite"/>
    </source>
</evidence>
<evidence type="ECO:0000256" key="2">
    <source>
        <dbReference type="SAM" id="Phobius"/>
    </source>
</evidence>
<protein>
    <submittedName>
        <fullName evidence="4">Small conductance calcium-activated potassium channel protein 3</fullName>
    </submittedName>
</protein>
<reference evidence="4" key="2">
    <citation type="journal article" date="2023" name="Science">
        <title>Genomic signatures of disease resistance in endangered staghorn corals.</title>
        <authorList>
            <person name="Vollmer S.V."/>
            <person name="Selwyn J.D."/>
            <person name="Despard B.A."/>
            <person name="Roesel C.L."/>
        </authorList>
    </citation>
    <scope>NUCLEOTIDE SEQUENCE</scope>
    <source>
        <strain evidence="4">K2</strain>
    </source>
</reference>
<evidence type="ECO:0000259" key="3">
    <source>
        <dbReference type="Pfam" id="PF07885"/>
    </source>
</evidence>
<keyword evidence="2" id="KW-0812">Transmembrane</keyword>
<gene>
    <name evidence="4" type="ORF">P5673_013063</name>
</gene>
<keyword evidence="4" id="KW-0813">Transport</keyword>
<feature type="transmembrane region" description="Helical" evidence="2">
    <location>
        <begin position="273"/>
        <end position="292"/>
    </location>
</feature>
<feature type="domain" description="Potassium channel" evidence="3">
    <location>
        <begin position="278"/>
        <end position="351"/>
    </location>
</feature>
<feature type="transmembrane region" description="Helical" evidence="2">
    <location>
        <begin position="328"/>
        <end position="351"/>
    </location>
</feature>
<feature type="transmembrane region" description="Helical" evidence="2">
    <location>
        <begin position="299"/>
        <end position="316"/>
    </location>
</feature>
<dbReference type="Proteomes" id="UP001249851">
    <property type="component" value="Unassembled WGS sequence"/>
</dbReference>
<name>A0AAD9V6R9_ACRCE</name>
<feature type="region of interest" description="Disordered" evidence="1">
    <location>
        <begin position="627"/>
        <end position="662"/>
    </location>
</feature>
<dbReference type="Pfam" id="PF07885">
    <property type="entry name" value="Ion_trans_2"/>
    <property type="match status" value="1"/>
</dbReference>